<reference evidence="10 11" key="1">
    <citation type="submission" date="2019-09" db="EMBL/GenBank/DDBJ databases">
        <title>Phylogeny of genus Pseudoclavibacter and closely related genus.</title>
        <authorList>
            <person name="Li Y."/>
        </authorList>
    </citation>
    <scope>NUCLEOTIDE SEQUENCE [LARGE SCALE GENOMIC DNA]</scope>
    <source>
        <strain evidence="10 11">JCM 16921</strain>
    </source>
</reference>
<dbReference type="Proteomes" id="UP000481339">
    <property type="component" value="Unassembled WGS sequence"/>
</dbReference>
<keyword evidence="11" id="KW-1185">Reference proteome</keyword>
<keyword evidence="7" id="KW-0411">Iron-sulfur</keyword>
<evidence type="ECO:0000256" key="3">
    <source>
        <dbReference type="ARBA" id="ARBA00022723"/>
    </source>
</evidence>
<dbReference type="RefSeq" id="WP_158036028.1">
    <property type="nucleotide sequence ID" value="NZ_BAAAZV010000017.1"/>
</dbReference>
<dbReference type="GO" id="GO:0008720">
    <property type="term" value="F:D-lactate dehydrogenase (NAD+) activity"/>
    <property type="evidence" value="ECO:0007669"/>
    <property type="project" value="TreeGrafter"/>
</dbReference>
<dbReference type="InterPro" id="IPR016166">
    <property type="entry name" value="FAD-bd_PCMH"/>
</dbReference>
<dbReference type="AlphaFoldDB" id="A0A7C8FTQ2"/>
<evidence type="ECO:0000259" key="8">
    <source>
        <dbReference type="PROSITE" id="PS51379"/>
    </source>
</evidence>
<keyword evidence="2" id="KW-0285">Flavoprotein</keyword>
<dbReference type="Gene3D" id="3.30.465.10">
    <property type="match status" value="1"/>
</dbReference>
<dbReference type="EMBL" id="WBKA01000003">
    <property type="protein sequence ID" value="KAB1632250.1"/>
    <property type="molecule type" value="Genomic_DNA"/>
</dbReference>
<dbReference type="InterPro" id="IPR004113">
    <property type="entry name" value="FAD-bd_oxidored_4_C"/>
</dbReference>
<dbReference type="PROSITE" id="PS00198">
    <property type="entry name" value="4FE4S_FER_1"/>
    <property type="match status" value="1"/>
</dbReference>
<dbReference type="InterPro" id="IPR004017">
    <property type="entry name" value="Cys_rich_dom"/>
</dbReference>
<keyword evidence="6" id="KW-0408">Iron</keyword>
<dbReference type="Pfam" id="PF01565">
    <property type="entry name" value="FAD_binding_4"/>
    <property type="match status" value="1"/>
</dbReference>
<dbReference type="OrthoDB" id="9770306at2"/>
<dbReference type="GO" id="GO:0004458">
    <property type="term" value="F:D-lactate dehydrogenase (cytochrome) activity"/>
    <property type="evidence" value="ECO:0007669"/>
    <property type="project" value="TreeGrafter"/>
</dbReference>
<evidence type="ECO:0000256" key="4">
    <source>
        <dbReference type="ARBA" id="ARBA00022827"/>
    </source>
</evidence>
<dbReference type="Gene3D" id="3.30.70.2740">
    <property type="match status" value="1"/>
</dbReference>
<dbReference type="InterPro" id="IPR017896">
    <property type="entry name" value="4Fe4S_Fe-S-bd"/>
</dbReference>
<dbReference type="SUPFAM" id="SSF46548">
    <property type="entry name" value="alpha-helical ferredoxin"/>
    <property type="match status" value="1"/>
</dbReference>
<dbReference type="InterPro" id="IPR036318">
    <property type="entry name" value="FAD-bd_PCMH-like_sf"/>
</dbReference>
<dbReference type="InterPro" id="IPR016169">
    <property type="entry name" value="FAD-bd_PCMH_sub2"/>
</dbReference>
<keyword evidence="4" id="KW-0274">FAD</keyword>
<dbReference type="Pfam" id="PF02754">
    <property type="entry name" value="CCG"/>
    <property type="match status" value="1"/>
</dbReference>
<dbReference type="PANTHER" id="PTHR11748:SF119">
    <property type="entry name" value="D-2-HYDROXYGLUTARATE DEHYDROGENASE"/>
    <property type="match status" value="1"/>
</dbReference>
<dbReference type="PANTHER" id="PTHR11748">
    <property type="entry name" value="D-LACTATE DEHYDROGENASE"/>
    <property type="match status" value="1"/>
</dbReference>
<comment type="caution">
    <text evidence="10">The sequence shown here is derived from an EMBL/GenBank/DDBJ whole genome shotgun (WGS) entry which is preliminary data.</text>
</comment>
<name>A0A7C8FTQ2_9MICO</name>
<dbReference type="PROSITE" id="PS51387">
    <property type="entry name" value="FAD_PCMH"/>
    <property type="match status" value="1"/>
</dbReference>
<dbReference type="InterPro" id="IPR006094">
    <property type="entry name" value="Oxid_FAD_bind_N"/>
</dbReference>
<dbReference type="Gene3D" id="1.10.45.10">
    <property type="entry name" value="Vanillyl-alcohol Oxidase, Chain A, domain 4"/>
    <property type="match status" value="1"/>
</dbReference>
<evidence type="ECO:0000256" key="5">
    <source>
        <dbReference type="ARBA" id="ARBA00023002"/>
    </source>
</evidence>
<proteinExistence type="predicted"/>
<evidence type="ECO:0000313" key="10">
    <source>
        <dbReference type="EMBL" id="KAB1632250.1"/>
    </source>
</evidence>
<dbReference type="InterPro" id="IPR017900">
    <property type="entry name" value="4Fe4S_Fe_S_CS"/>
</dbReference>
<dbReference type="SUPFAM" id="SSF56176">
    <property type="entry name" value="FAD-binding/transporter-associated domain-like"/>
    <property type="match status" value="1"/>
</dbReference>
<organism evidence="10 11">
    <name type="scientific">Pseudoclavibacter caeni</name>
    <dbReference type="NCBI Taxonomy" id="908846"/>
    <lineage>
        <taxon>Bacteria</taxon>
        <taxon>Bacillati</taxon>
        <taxon>Actinomycetota</taxon>
        <taxon>Actinomycetes</taxon>
        <taxon>Micrococcales</taxon>
        <taxon>Microbacteriaceae</taxon>
        <taxon>Pseudoclavibacter</taxon>
    </lineage>
</organism>
<gene>
    <name evidence="10" type="ORF">F8O02_04315</name>
</gene>
<dbReference type="PROSITE" id="PS51379">
    <property type="entry name" value="4FE4S_FER_2"/>
    <property type="match status" value="1"/>
</dbReference>
<dbReference type="InterPro" id="IPR016164">
    <property type="entry name" value="FAD-linked_Oxase-like_C"/>
</dbReference>
<evidence type="ECO:0000313" key="11">
    <source>
        <dbReference type="Proteomes" id="UP000481339"/>
    </source>
</evidence>
<comment type="cofactor">
    <cofactor evidence="1">
        <name>FAD</name>
        <dbReference type="ChEBI" id="CHEBI:57692"/>
    </cofactor>
</comment>
<sequence>MTSPVAAEPVWRPTADAPALDAALVAEIASVLSGGAADVETGTRRRAEYSTDASVYRVAPRAVVFPRTADDIVGVLRVAREQGIPVTMRGAGTSIAGNAVGPGIVLDTSRHFNRILSIDPEARTAVVQPGVIIADLQREAGRFGLRFGPDPSTWTRCTLGGAIGNNACGPHALAWGRSADQVVSLDVVDGTGRRFTAGRGLDAFPEVRGLVRDHLAVIRTEFGTFGRQVSGYSMEHLLPERGEDLARFLAGSEGTLGVILQATVQLVPVPTAPHLVVLGYPDMFAAADDVVNLLPLKPLAVEGLDARLVDVVRRHHGPHAVPALPAGEGWMMVEVGGADEADARARAEALAAASSSDEAVVFPPGPEAQAMWRIRADGAGLGGRTPDGRQAWPNWEDAAVPPARLGSYLRRFQTLLNEFDLDGLMYGHFGDGCTHIRIDFPLDRDPDVMRAFMERAADLVASYGGSLSGEHGDGRARSELLPRMYSPEAIDLFAAVKGIFDPDGVLNPGVLVRPDAIDAHVRRPAAGAVPTAGGFTFAEDDGDFSKAVHRCMGVGKCRADLRASGGFMCPSYQASKDEKDSTRARARVLEEMIRGTLVTGGWDAPEVADALDLCLSCKACSSDCPAGVDMARYKSEVLDRRYAGRVRPLSHYSLGWLPRWLRLIGVAPRAVNAVMAIPGMKQAVIRGGGMDHRRSMPRFAPVQFGRWLRHDGRSRSRDFFTDVDWVASVGGRDAAAAGILPASVAGGENRARAVAERRRGVRTPVVLWTDSFSNGVAPEIPRAAVAVLEDAGYEVVLPPANACCGLTWISTGQLDAAKSRLRDLVDKLAPFAARGIPIMGLEPSCTAVLRSDLLHLLGEEPEVGDRARVLAEHVFTLSELLSAPAPLGPDPDWSLPDLTGTVAVVQPHCHQHAVLGFDADRALLTRAGVRFQELAGCCGLAGNFGMERGHYETSVKVAQAALLPALEEAGRETDGDYVYLADGFSCRTQADDLAGVHGVALAQLLARGLGLDVG</sequence>
<evidence type="ECO:0000259" key="9">
    <source>
        <dbReference type="PROSITE" id="PS51387"/>
    </source>
</evidence>
<dbReference type="Pfam" id="PF13183">
    <property type="entry name" value="Fer4_8"/>
    <property type="match status" value="1"/>
</dbReference>
<dbReference type="GO" id="GO:0046872">
    <property type="term" value="F:metal ion binding"/>
    <property type="evidence" value="ECO:0007669"/>
    <property type="project" value="UniProtKB-KW"/>
</dbReference>
<evidence type="ECO:0000256" key="1">
    <source>
        <dbReference type="ARBA" id="ARBA00001974"/>
    </source>
</evidence>
<dbReference type="GO" id="GO:0071949">
    <property type="term" value="F:FAD binding"/>
    <property type="evidence" value="ECO:0007669"/>
    <property type="project" value="InterPro"/>
</dbReference>
<dbReference type="SUPFAM" id="SSF55103">
    <property type="entry name" value="FAD-linked oxidases, C-terminal domain"/>
    <property type="match status" value="1"/>
</dbReference>
<feature type="domain" description="4Fe-4S ferredoxin-type" evidence="8">
    <location>
        <begin position="603"/>
        <end position="634"/>
    </location>
</feature>
<dbReference type="Pfam" id="PF02913">
    <property type="entry name" value="FAD-oxidase_C"/>
    <property type="match status" value="1"/>
</dbReference>
<dbReference type="InterPro" id="IPR016171">
    <property type="entry name" value="Vanillyl_alc_oxidase_C-sub2"/>
</dbReference>
<evidence type="ECO:0000256" key="7">
    <source>
        <dbReference type="ARBA" id="ARBA00023014"/>
    </source>
</evidence>
<feature type="domain" description="FAD-binding PCMH-type" evidence="9">
    <location>
        <begin position="56"/>
        <end position="269"/>
    </location>
</feature>
<keyword evidence="3" id="KW-0479">Metal-binding</keyword>
<dbReference type="GO" id="GO:0051536">
    <property type="term" value="F:iron-sulfur cluster binding"/>
    <property type="evidence" value="ECO:0007669"/>
    <property type="project" value="UniProtKB-KW"/>
</dbReference>
<evidence type="ECO:0000256" key="6">
    <source>
        <dbReference type="ARBA" id="ARBA00023004"/>
    </source>
</evidence>
<accession>A0A7C8FTQ2</accession>
<evidence type="ECO:0000256" key="2">
    <source>
        <dbReference type="ARBA" id="ARBA00022630"/>
    </source>
</evidence>
<protein>
    <submittedName>
        <fullName evidence="10">FAD-binding protein</fullName>
    </submittedName>
</protein>
<keyword evidence="5" id="KW-0560">Oxidoreductase</keyword>
<dbReference type="GO" id="GO:1903457">
    <property type="term" value="P:lactate catabolic process"/>
    <property type="evidence" value="ECO:0007669"/>
    <property type="project" value="TreeGrafter"/>
</dbReference>